<dbReference type="InterPro" id="IPR013786">
    <property type="entry name" value="AcylCoA_DH/ox_N"/>
</dbReference>
<dbReference type="InterPro" id="IPR037069">
    <property type="entry name" value="AcylCoA_DH/ox_N_sf"/>
</dbReference>
<comment type="catalytic activity">
    <reaction evidence="12">
        <text>dibenzothiophene 5-oxide + FMNH2 + O2 = dibenzothiophene 5,5-dioxide + FMN + H2O + H(+)</text>
        <dbReference type="Rhea" id="RHEA:49080"/>
        <dbReference type="ChEBI" id="CHEBI:15377"/>
        <dbReference type="ChEBI" id="CHEBI:15378"/>
        <dbReference type="ChEBI" id="CHEBI:15379"/>
        <dbReference type="ChEBI" id="CHEBI:23683"/>
        <dbReference type="ChEBI" id="CHEBI:57618"/>
        <dbReference type="ChEBI" id="CHEBI:58210"/>
        <dbReference type="ChEBI" id="CHEBI:90356"/>
    </reaction>
</comment>
<evidence type="ECO:0000256" key="7">
    <source>
        <dbReference type="ARBA" id="ARBA00034307"/>
    </source>
</evidence>
<dbReference type="EMBL" id="JAAWVT010000001">
    <property type="protein sequence ID" value="NKG19615.1"/>
    <property type="molecule type" value="Genomic_DNA"/>
</dbReference>
<comment type="similarity">
    <text evidence="8">Belongs to the DszC flavin monooxygenase family.</text>
</comment>
<dbReference type="RefSeq" id="WP_168150546.1">
    <property type="nucleotide sequence ID" value="NZ_JAAWVT010000001.1"/>
</dbReference>
<evidence type="ECO:0000259" key="16">
    <source>
        <dbReference type="Pfam" id="PF02771"/>
    </source>
</evidence>
<keyword evidence="6" id="KW-0503">Monooxygenase</keyword>
<evidence type="ECO:0000259" key="17">
    <source>
        <dbReference type="Pfam" id="PF08028"/>
    </source>
</evidence>
<proteinExistence type="inferred from homology"/>
<evidence type="ECO:0000256" key="1">
    <source>
        <dbReference type="ARBA" id="ARBA00004496"/>
    </source>
</evidence>
<dbReference type="Pfam" id="PF02770">
    <property type="entry name" value="Acyl-CoA_dh_M"/>
    <property type="match status" value="1"/>
</dbReference>
<keyword evidence="2" id="KW-0285">Flavoprotein</keyword>
<name>A0ABX1G083_9MICC</name>
<dbReference type="InterPro" id="IPR046373">
    <property type="entry name" value="Acyl-CoA_Oxase/DH_mid-dom_sf"/>
</dbReference>
<keyword evidence="3" id="KW-0288">FMN</keyword>
<comment type="pathway">
    <text evidence="7">Sulfur metabolism; dibenzothiophene degradation.</text>
</comment>
<evidence type="ECO:0000256" key="12">
    <source>
        <dbReference type="ARBA" id="ARBA00048445"/>
    </source>
</evidence>
<evidence type="ECO:0000256" key="4">
    <source>
        <dbReference type="ARBA" id="ARBA00022741"/>
    </source>
</evidence>
<dbReference type="InterPro" id="IPR036250">
    <property type="entry name" value="AcylCo_DH-like_C"/>
</dbReference>
<reference evidence="18 19" key="1">
    <citation type="submission" date="2020-04" db="EMBL/GenBank/DDBJ databases">
        <title>Paeniglutamicibacter sp. ANT13_2, a novel actinomycete isolated from sediment in Antarctica.</title>
        <authorList>
            <person name="Sakdapetsiri C."/>
            <person name="Pinyakong O."/>
        </authorList>
    </citation>
    <scope>NUCLEOTIDE SEQUENCE [LARGE SCALE GENOMIC DNA]</scope>
    <source>
        <strain evidence="18 19">ANT13_2</strain>
    </source>
</reference>
<evidence type="ECO:0000256" key="2">
    <source>
        <dbReference type="ARBA" id="ARBA00022630"/>
    </source>
</evidence>
<evidence type="ECO:0000313" key="19">
    <source>
        <dbReference type="Proteomes" id="UP000746595"/>
    </source>
</evidence>
<dbReference type="InterPro" id="IPR009100">
    <property type="entry name" value="AcylCoA_DH/oxidase_NM_dom_sf"/>
</dbReference>
<evidence type="ECO:0000256" key="8">
    <source>
        <dbReference type="ARBA" id="ARBA00034317"/>
    </source>
</evidence>
<evidence type="ECO:0000256" key="10">
    <source>
        <dbReference type="ARBA" id="ARBA00034345"/>
    </source>
</evidence>
<dbReference type="Proteomes" id="UP000746595">
    <property type="component" value="Unassembled WGS sequence"/>
</dbReference>
<evidence type="ECO:0000256" key="11">
    <source>
        <dbReference type="ARBA" id="ARBA00047859"/>
    </source>
</evidence>
<organism evidence="18 19">
    <name type="scientific">Paeniglutamicibacter terrestris</name>
    <dbReference type="NCBI Taxonomy" id="2723403"/>
    <lineage>
        <taxon>Bacteria</taxon>
        <taxon>Bacillati</taxon>
        <taxon>Actinomycetota</taxon>
        <taxon>Actinomycetes</taxon>
        <taxon>Micrococcales</taxon>
        <taxon>Micrococcaceae</taxon>
        <taxon>Paeniglutamicibacter</taxon>
    </lineage>
</organism>
<evidence type="ECO:0000256" key="13">
    <source>
        <dbReference type="ARBA" id="ARBA00049456"/>
    </source>
</evidence>
<protein>
    <recommendedName>
        <fullName evidence="10">Dibenzothiophene monooxygenase</fullName>
        <ecNumber evidence="9">1.14.14.21</ecNumber>
    </recommendedName>
</protein>
<feature type="domain" description="Acyl-CoA dehydrogenase C-terminal" evidence="17">
    <location>
        <begin position="253"/>
        <end position="383"/>
    </location>
</feature>
<dbReference type="SUPFAM" id="SSF56645">
    <property type="entry name" value="Acyl-CoA dehydrogenase NM domain-like"/>
    <property type="match status" value="1"/>
</dbReference>
<gene>
    <name evidence="18" type="ORF">HED64_02690</name>
</gene>
<evidence type="ECO:0000259" key="15">
    <source>
        <dbReference type="Pfam" id="PF02770"/>
    </source>
</evidence>
<dbReference type="PIRSF" id="PIRSF016578">
    <property type="entry name" value="HsaA"/>
    <property type="match status" value="1"/>
</dbReference>
<dbReference type="PANTHER" id="PTHR43884:SF12">
    <property type="entry name" value="ISOVALERYL-COA DEHYDROGENASE, MITOCHONDRIAL-RELATED"/>
    <property type="match status" value="1"/>
</dbReference>
<dbReference type="PANTHER" id="PTHR43884">
    <property type="entry name" value="ACYL-COA DEHYDROGENASE"/>
    <property type="match status" value="1"/>
</dbReference>
<comment type="catalytic activity">
    <reaction evidence="11">
        <text>dibenzothiophene + FMNH2 + O2 = dibenzothiophene 5-oxide + FMN + H2O + H(+)</text>
        <dbReference type="Rhea" id="RHEA:49076"/>
        <dbReference type="ChEBI" id="CHEBI:15377"/>
        <dbReference type="ChEBI" id="CHEBI:15378"/>
        <dbReference type="ChEBI" id="CHEBI:15379"/>
        <dbReference type="ChEBI" id="CHEBI:23681"/>
        <dbReference type="ChEBI" id="CHEBI:23683"/>
        <dbReference type="ChEBI" id="CHEBI:57618"/>
        <dbReference type="ChEBI" id="CHEBI:58210"/>
    </reaction>
</comment>
<dbReference type="Gene3D" id="1.10.540.10">
    <property type="entry name" value="Acyl-CoA dehydrogenase/oxidase, N-terminal domain"/>
    <property type="match status" value="1"/>
</dbReference>
<keyword evidence="5" id="KW-0560">Oxidoreductase</keyword>
<accession>A0ABX1G083</accession>
<comment type="catalytic activity">
    <reaction evidence="13">
        <text>dibenzothiophene + 2 FMNH2 + 2 O2 = dibenzothiophene 5,5-dioxide + 2 FMN + 2 H2O + 2 H(+)</text>
        <dbReference type="Rhea" id="RHEA:49072"/>
        <dbReference type="ChEBI" id="CHEBI:15377"/>
        <dbReference type="ChEBI" id="CHEBI:15378"/>
        <dbReference type="ChEBI" id="CHEBI:15379"/>
        <dbReference type="ChEBI" id="CHEBI:23681"/>
        <dbReference type="ChEBI" id="CHEBI:57618"/>
        <dbReference type="ChEBI" id="CHEBI:58210"/>
        <dbReference type="ChEBI" id="CHEBI:90356"/>
        <dbReference type="EC" id="1.14.14.21"/>
    </reaction>
</comment>
<evidence type="ECO:0000256" key="5">
    <source>
        <dbReference type="ARBA" id="ARBA00023002"/>
    </source>
</evidence>
<dbReference type="InterPro" id="IPR013107">
    <property type="entry name" value="Acyl-CoA_DH_C"/>
</dbReference>
<evidence type="ECO:0000256" key="6">
    <source>
        <dbReference type="ARBA" id="ARBA00023033"/>
    </source>
</evidence>
<comment type="subcellular location">
    <subcellularLocation>
        <location evidence="1">Cytoplasm</location>
    </subcellularLocation>
</comment>
<comment type="caution">
    <text evidence="18">The sequence shown here is derived from an EMBL/GenBank/DDBJ whole genome shotgun (WGS) entry which is preliminary data.</text>
</comment>
<feature type="compositionally biased region" description="Polar residues" evidence="14">
    <location>
        <begin position="1"/>
        <end position="14"/>
    </location>
</feature>
<dbReference type="Pfam" id="PF08028">
    <property type="entry name" value="Acyl-CoA_dh_2"/>
    <property type="match status" value="1"/>
</dbReference>
<dbReference type="Gene3D" id="2.40.110.10">
    <property type="entry name" value="Butyryl-CoA Dehydrogenase, subunit A, domain 2"/>
    <property type="match status" value="1"/>
</dbReference>
<feature type="domain" description="Acyl-CoA dehydrogenase/oxidase N-terminal" evidence="16">
    <location>
        <begin position="43"/>
        <end position="128"/>
    </location>
</feature>
<evidence type="ECO:0000256" key="14">
    <source>
        <dbReference type="SAM" id="MobiDB-lite"/>
    </source>
</evidence>
<feature type="domain" description="Acyl-CoA oxidase/dehydrogenase middle" evidence="15">
    <location>
        <begin position="137"/>
        <end position="220"/>
    </location>
</feature>
<keyword evidence="19" id="KW-1185">Reference proteome</keyword>
<dbReference type="Gene3D" id="1.20.140.10">
    <property type="entry name" value="Butyryl-CoA Dehydrogenase, subunit A, domain 3"/>
    <property type="match status" value="1"/>
</dbReference>
<dbReference type="SUPFAM" id="SSF47203">
    <property type="entry name" value="Acyl-CoA dehydrogenase C-terminal domain-like"/>
    <property type="match status" value="1"/>
</dbReference>
<keyword evidence="4" id="KW-0547">Nucleotide-binding</keyword>
<evidence type="ECO:0000256" key="3">
    <source>
        <dbReference type="ARBA" id="ARBA00022643"/>
    </source>
</evidence>
<sequence>MTISLERTVTSVPGSAQPPRTKDLLERFAPVFGAITATTIESEATRTLAHQAVALLKDSGFTAIRVPQEFGGAGATLTQSLRLLRELGAADSNLVQALRAHFTTVETLVSGSDAEAREHWLPRVVAGDVFGNATTEKGNKPGTNSTVLSKEKGRTVLNGTKYYSTGSLYADWIKVSADTSTGESVRVSVHRDTPGVELVDDWDGFGQRLTASGTTRFTNVEVNPENIDASGGVEGVGYGAAYVQAILLVALGGIARAVRRDAVDYVRGRERAFSHGVGDSPQRDPLVQEVVGRISSTVFAIDAVLDTVGAHLAEAAVLSTAGQLDAEATAELDTKLSEAQIFVVEQTLDVANRLFEVGGASAASETRRLDRHWRNARVLGQHNPVIYRARAVGQQRLTGDQLTTPIYVGTSTTNGANA</sequence>
<feature type="region of interest" description="Disordered" evidence="14">
    <location>
        <begin position="1"/>
        <end position="20"/>
    </location>
</feature>
<evidence type="ECO:0000256" key="9">
    <source>
        <dbReference type="ARBA" id="ARBA00034328"/>
    </source>
</evidence>
<dbReference type="InterPro" id="IPR006091">
    <property type="entry name" value="Acyl-CoA_Oxase/DH_mid-dom"/>
</dbReference>
<dbReference type="EC" id="1.14.14.21" evidence="9"/>
<dbReference type="Pfam" id="PF02771">
    <property type="entry name" value="Acyl-CoA_dh_N"/>
    <property type="match status" value="1"/>
</dbReference>
<evidence type="ECO:0000313" key="18">
    <source>
        <dbReference type="EMBL" id="NKG19615.1"/>
    </source>
</evidence>